<dbReference type="RefSeq" id="WP_354190870.1">
    <property type="nucleotide sequence ID" value="NZ_JBEPLI010000046.1"/>
</dbReference>
<keyword evidence="3" id="KW-1185">Reference proteome</keyword>
<proteinExistence type="predicted"/>
<dbReference type="Proteomes" id="UP001549086">
    <property type="component" value="Unassembled WGS sequence"/>
</dbReference>
<sequence length="448" mass="50599">MVFMDFDPRYKHFELKRKKTTTERLQEGIDESQRLDKDRKLPFIPQVPVLPSMISINNPYDISSFSPVPIGSIYPNEENKPSFPIPREKNPPSVGNHASVVTEPVTPQEQNSKPEPSFWDKFSRFSQSDVSKNIDDFLMGAITASPDSSGWQLFAKGLKNLHEGDKQRGQVNQTVEYLKSRGYSEEEAAIMARNPQMLSALLTGGDTPKLLAGHEWYTDPETGERGQRPMTGTLQKLEYNQKKRDIEEWEIGKRNTAATAAKEINHIVDTVNNALQIIEKNPKKATGKVGTIAQIIPESDAKTLKNKLKTLEGGVFVRVIEAIKKQSDGGRLGVGPLSNEESRRIVASYGTMDISDKPEELYKTLLKIKDMFDLFKKLNDEEIYRLSNGMEVRSRLKYSTQYTNQSMSQGGVENLPTISSREDIKKLAIGDKATVQHGNYIYEIIRDR</sequence>
<name>A0ABV2HJ59_9HYPH</name>
<evidence type="ECO:0000313" key="2">
    <source>
        <dbReference type="EMBL" id="MET3590508.1"/>
    </source>
</evidence>
<accession>A0ABV2HJ59</accession>
<evidence type="ECO:0000256" key="1">
    <source>
        <dbReference type="SAM" id="MobiDB-lite"/>
    </source>
</evidence>
<feature type="region of interest" description="Disordered" evidence="1">
    <location>
        <begin position="79"/>
        <end position="120"/>
    </location>
</feature>
<feature type="compositionally biased region" description="Polar residues" evidence="1">
    <location>
        <begin position="105"/>
        <end position="114"/>
    </location>
</feature>
<comment type="caution">
    <text evidence="2">The sequence shown here is derived from an EMBL/GenBank/DDBJ whole genome shotgun (WGS) entry which is preliminary data.</text>
</comment>
<organism evidence="2 3">
    <name type="scientific">Bartonella silvatica</name>
    <dbReference type="NCBI Taxonomy" id="357760"/>
    <lineage>
        <taxon>Bacteria</taxon>
        <taxon>Pseudomonadati</taxon>
        <taxon>Pseudomonadota</taxon>
        <taxon>Alphaproteobacteria</taxon>
        <taxon>Hyphomicrobiales</taxon>
        <taxon>Bartonellaceae</taxon>
        <taxon>Bartonella</taxon>
    </lineage>
</organism>
<reference evidence="2 3" key="1">
    <citation type="submission" date="2024-06" db="EMBL/GenBank/DDBJ databases">
        <title>Genomic Encyclopedia of Type Strains, Phase IV (KMG-IV): sequencing the most valuable type-strain genomes for metagenomic binning, comparative biology and taxonomic classification.</title>
        <authorList>
            <person name="Goeker M."/>
        </authorList>
    </citation>
    <scope>NUCLEOTIDE SEQUENCE [LARGE SCALE GENOMIC DNA]</scope>
    <source>
        <strain evidence="2 3">DSM 23649</strain>
    </source>
</reference>
<evidence type="ECO:0000313" key="3">
    <source>
        <dbReference type="Proteomes" id="UP001549086"/>
    </source>
</evidence>
<gene>
    <name evidence="2" type="ORF">ABID23_001624</name>
</gene>
<dbReference type="EMBL" id="JBEPLI010000046">
    <property type="protein sequence ID" value="MET3590508.1"/>
    <property type="molecule type" value="Genomic_DNA"/>
</dbReference>
<protein>
    <submittedName>
        <fullName evidence="2">Uncharacterized protein</fullName>
    </submittedName>
</protein>